<reference evidence="3" key="2">
    <citation type="submission" date="2022-12" db="EMBL/GenBank/DDBJ databases">
        <title>Whole genome sequencing of Borrelia miyamotoi strains isolated at the Russian territory.</title>
        <authorList>
            <person name="Kuleshov K.V."/>
            <person name="Platonov A.E."/>
            <person name="Goptar I.A."/>
            <person name="Shipulin G.A."/>
            <person name="Markelov M.L."/>
            <person name="Koetsveld J."/>
            <person name="Kolyasnikova N.M."/>
            <person name="Sarksyan D.S."/>
            <person name="Toporkova M.G."/>
            <person name="Hovius J.W."/>
        </authorList>
    </citation>
    <scope>NUCLEOTIDE SEQUENCE</scope>
    <source>
        <strain evidence="2 4">Yekat-1</strain>
        <strain evidence="3">Yekat-76</strain>
    </source>
</reference>
<keyword evidence="4" id="KW-1185">Reference proteome</keyword>
<evidence type="ECO:0000313" key="4">
    <source>
        <dbReference type="Proteomes" id="UP000230633"/>
    </source>
</evidence>
<accession>A0AAP8YUC8</accession>
<feature type="coiled-coil region" evidence="1">
    <location>
        <begin position="32"/>
        <end position="59"/>
    </location>
</feature>
<dbReference type="Proteomes" id="UP000291995">
    <property type="component" value="Chromosome"/>
</dbReference>
<sequence length="202" mass="23163">MQFEVKDLINKIKKDGLEEAEKLANEILFNARKDAEAIILKAQSEAEKLKIQAEKEASEYKRHSLKASRQAVRDLIIATEMNIKSLFKTALKESISNVYDDNFLAELIIRVVDVWSKNDNIIDIMINESAFSSLLSILRARIGDKLGSAVEIKPFETIGKGFKIQQRDGNLYYDFTSETIADILFEYLNPRFKEIIKLDQEI</sequence>
<evidence type="ECO:0000313" key="5">
    <source>
        <dbReference type="Proteomes" id="UP000291995"/>
    </source>
</evidence>
<dbReference type="Gene3D" id="1.20.5.2950">
    <property type="match status" value="1"/>
</dbReference>
<protein>
    <submittedName>
        <fullName evidence="3">V-type ATP synthase subunit E</fullName>
    </submittedName>
</protein>
<evidence type="ECO:0000313" key="3">
    <source>
        <dbReference type="EMBL" id="QBK62257.1"/>
    </source>
</evidence>
<dbReference type="NCBIfam" id="NF002424">
    <property type="entry name" value="PRK01558.1"/>
    <property type="match status" value="1"/>
</dbReference>
<gene>
    <name evidence="2" type="ORF">CNO13_03785</name>
    <name evidence="3" type="ORF">EZU67_03770</name>
</gene>
<dbReference type="RefSeq" id="WP_025444014.1">
    <property type="nucleotide sequence ID" value="NZ_AP024371.1"/>
</dbReference>
<proteinExistence type="predicted"/>
<evidence type="ECO:0000313" key="2">
    <source>
        <dbReference type="EMBL" id="ATQ16266.1"/>
    </source>
</evidence>
<evidence type="ECO:0000256" key="1">
    <source>
        <dbReference type="SAM" id="Coils"/>
    </source>
</evidence>
<dbReference type="AlphaFoldDB" id="A0AAP8YUC8"/>
<organism evidence="3 5">
    <name type="scientific">Borrelia miyamotoi</name>
    <dbReference type="NCBI Taxonomy" id="47466"/>
    <lineage>
        <taxon>Bacteria</taxon>
        <taxon>Pseudomonadati</taxon>
        <taxon>Spirochaetota</taxon>
        <taxon>Spirochaetia</taxon>
        <taxon>Spirochaetales</taxon>
        <taxon>Borreliaceae</taxon>
        <taxon>Borrelia</taxon>
    </lineage>
</organism>
<dbReference type="EMBL" id="CP036557">
    <property type="protein sequence ID" value="QBK62257.1"/>
    <property type="molecule type" value="Genomic_DNA"/>
</dbReference>
<dbReference type="Proteomes" id="UP000230633">
    <property type="component" value="Chromosome"/>
</dbReference>
<dbReference type="GeneID" id="75117811"/>
<name>A0AAP8YUC8_9SPIR</name>
<reference evidence="5" key="1">
    <citation type="submission" date="2019-03" db="EMBL/GenBank/DDBJ databases">
        <title>Whole genome sequencing of Borrelia miyamotoi strains isolated at the Russian territory.</title>
        <authorList>
            <person name="Kuleshov K.V."/>
            <person name="Platonov A.E."/>
            <person name="Goptar I.A."/>
            <person name="Shipulin G.A."/>
            <person name="Markelov M.L."/>
            <person name="Koetsveld J."/>
            <person name="Kolyasnikova N.M."/>
            <person name="Sarksyan D.S."/>
            <person name="Toporkova M.G."/>
            <person name="Hovius J.W."/>
        </authorList>
    </citation>
    <scope>NUCLEOTIDE SEQUENCE [LARGE SCALE GENOMIC DNA]</scope>
    <source>
        <strain evidence="5">Yekat-76</strain>
    </source>
</reference>
<keyword evidence="1" id="KW-0175">Coiled coil</keyword>
<dbReference type="EMBL" id="CP024333">
    <property type="protein sequence ID" value="ATQ16266.1"/>
    <property type="molecule type" value="Genomic_DNA"/>
</dbReference>